<protein>
    <submittedName>
        <fullName evidence="2">DUF4381 domain-containing protein</fullName>
    </submittedName>
</protein>
<dbReference type="EMBL" id="PYMB01000001">
    <property type="protein sequence ID" value="PSW16294.1"/>
    <property type="molecule type" value="Genomic_DNA"/>
</dbReference>
<organism evidence="2 3">
    <name type="scientific">Photobacterium rosenbergii</name>
    <dbReference type="NCBI Taxonomy" id="294936"/>
    <lineage>
        <taxon>Bacteria</taxon>
        <taxon>Pseudomonadati</taxon>
        <taxon>Pseudomonadota</taxon>
        <taxon>Gammaproteobacteria</taxon>
        <taxon>Vibrionales</taxon>
        <taxon>Vibrionaceae</taxon>
        <taxon>Photobacterium</taxon>
    </lineage>
</organism>
<evidence type="ECO:0000313" key="3">
    <source>
        <dbReference type="Proteomes" id="UP000241346"/>
    </source>
</evidence>
<dbReference type="Pfam" id="PF14316">
    <property type="entry name" value="DUF4381"/>
    <property type="match status" value="1"/>
</dbReference>
<dbReference type="Proteomes" id="UP000241346">
    <property type="component" value="Unassembled WGS sequence"/>
</dbReference>
<evidence type="ECO:0000313" key="2">
    <source>
        <dbReference type="EMBL" id="PSW16294.1"/>
    </source>
</evidence>
<dbReference type="RefSeq" id="WP_107296917.1">
    <property type="nucleotide sequence ID" value="NZ_PYMB01000001.1"/>
</dbReference>
<name>A0A2T3NL95_9GAMM</name>
<evidence type="ECO:0000256" key="1">
    <source>
        <dbReference type="SAM" id="Phobius"/>
    </source>
</evidence>
<proteinExistence type="predicted"/>
<comment type="caution">
    <text evidence="2">The sequence shown here is derived from an EMBL/GenBank/DDBJ whole genome shotgun (WGS) entry which is preliminary data.</text>
</comment>
<keyword evidence="1" id="KW-1133">Transmembrane helix</keyword>
<dbReference type="OrthoDB" id="283083at2"/>
<accession>A0A2T3NL95</accession>
<sequence length="168" mass="19202">MAEATTLPTLPLADIHLPDAPGVWPLAWGWWVAILLAVILITYLVLVFKKHQSYNLARREALQQLACLKSPESFNQVNLLLRQVAMSYHSREYVAGLTGQSWLSFLDQHLAPKDQGFTRLSEIWQKGLFSPVPLEKEQFAMCYQQARKWIRKAKFHTLPDVSKESGNV</sequence>
<dbReference type="AlphaFoldDB" id="A0A2T3NL95"/>
<dbReference type="InterPro" id="IPR025489">
    <property type="entry name" value="DUF4381"/>
</dbReference>
<feature type="transmembrane region" description="Helical" evidence="1">
    <location>
        <begin position="28"/>
        <end position="48"/>
    </location>
</feature>
<keyword evidence="1" id="KW-0472">Membrane</keyword>
<reference evidence="2 3" key="1">
    <citation type="submission" date="2018-03" db="EMBL/GenBank/DDBJ databases">
        <title>Whole genome sequencing of Histamine producing bacteria.</title>
        <authorList>
            <person name="Butler K."/>
        </authorList>
    </citation>
    <scope>NUCLEOTIDE SEQUENCE [LARGE SCALE GENOMIC DNA]</scope>
    <source>
        <strain evidence="2 3">DSM 19138</strain>
    </source>
</reference>
<gene>
    <name evidence="2" type="ORF">C9J01_04650</name>
</gene>
<keyword evidence="1" id="KW-0812">Transmembrane</keyword>